<evidence type="ECO:0000256" key="1">
    <source>
        <dbReference type="SAM" id="MobiDB-lite"/>
    </source>
</evidence>
<dbReference type="PANTHER" id="PTHR36195:SF4">
    <property type="entry name" value="DOMAIN PROTEIN, PUTATIVE (AFU_ORTHOLOGUE AFUA_5G01990)-RELATED"/>
    <property type="match status" value="1"/>
</dbReference>
<feature type="chain" id="PRO_5018160683" evidence="2">
    <location>
        <begin position="18"/>
        <end position="396"/>
    </location>
</feature>
<dbReference type="OrthoDB" id="3682664at2759"/>
<feature type="signal peptide" evidence="2">
    <location>
        <begin position="1"/>
        <end position="17"/>
    </location>
</feature>
<dbReference type="AlphaFoldDB" id="A0A3M7MJD3"/>
<feature type="compositionally biased region" description="Polar residues" evidence="1">
    <location>
        <begin position="179"/>
        <end position="197"/>
    </location>
</feature>
<evidence type="ECO:0000313" key="3">
    <source>
        <dbReference type="EMBL" id="RMZ74537.1"/>
    </source>
</evidence>
<organism evidence="3 4">
    <name type="scientific">Pyrenophora seminiperda CCB06</name>
    <dbReference type="NCBI Taxonomy" id="1302712"/>
    <lineage>
        <taxon>Eukaryota</taxon>
        <taxon>Fungi</taxon>
        <taxon>Dikarya</taxon>
        <taxon>Ascomycota</taxon>
        <taxon>Pezizomycotina</taxon>
        <taxon>Dothideomycetes</taxon>
        <taxon>Pleosporomycetidae</taxon>
        <taxon>Pleosporales</taxon>
        <taxon>Pleosporineae</taxon>
        <taxon>Pleosporaceae</taxon>
        <taxon>Pyrenophora</taxon>
    </lineage>
</organism>
<protein>
    <submittedName>
        <fullName evidence="3">Bys1 family</fullName>
    </submittedName>
</protein>
<dbReference type="Pfam" id="PF04681">
    <property type="entry name" value="Bys1"/>
    <property type="match status" value="1"/>
</dbReference>
<dbReference type="EMBL" id="KE747844">
    <property type="protein sequence ID" value="RMZ74537.1"/>
    <property type="molecule type" value="Genomic_DNA"/>
</dbReference>
<sequence length="396" mass="44351">MLDYILTVTVLVALTQAKAIVTNNCPFNIYVSSIPYVVGISLVENIPIKSGGQYQEPWRYGSHTNPGIAIKLSSWPNDIMEDADEIDFAYAIDPKDDSKIWVDLSHVRGEPFKVYFHTCRGSFDSTDGGTIQCAATDEVELVVCGTTRSTPSTDTASFEQIKACYEGKHGAKIDEEYPMSSQPVESTSITRKPSSATKHTHFTPSVDRDEYHPIAQKRSDVPECLARVVYYKRSQRGPALPVTSPNDTATMFGIAQNFDTQVENNCDEEATKTGAQQDVYPHVAQDDVKPCFARYCELLGWEAAKCASAETIAREVTEFANIEWDDYFGGSDLCKASAPDEADNKDENKDKIRRLHLIYEFTTALLKKHILELDREAGFDARGRREWRQKAIWPTT</sequence>
<evidence type="ECO:0000313" key="4">
    <source>
        <dbReference type="Proteomes" id="UP000265663"/>
    </source>
</evidence>
<gene>
    <name evidence="3" type="ORF">GMOD_00003588</name>
</gene>
<dbReference type="PANTHER" id="PTHR36195">
    <property type="entry name" value="DOMAIN PROTEIN, PUTATIVE (AFU_ORTHOLOGUE AFUA_5G01990)-RELATED-RELATED"/>
    <property type="match status" value="1"/>
</dbReference>
<name>A0A3M7MJD3_9PLEO</name>
<proteinExistence type="predicted"/>
<accession>A0A3M7MJD3</accession>
<evidence type="ECO:0000256" key="2">
    <source>
        <dbReference type="SAM" id="SignalP"/>
    </source>
</evidence>
<keyword evidence="2" id="KW-0732">Signal</keyword>
<dbReference type="InterPro" id="IPR006771">
    <property type="entry name" value="CetA-like"/>
</dbReference>
<dbReference type="Proteomes" id="UP000265663">
    <property type="component" value="Unassembled WGS sequence"/>
</dbReference>
<reference evidence="3 4" key="1">
    <citation type="journal article" date="2014" name="PLoS ONE">
        <title>De novo Genome Assembly of the Fungal Plant Pathogen Pyrenophora semeniperda.</title>
        <authorList>
            <person name="Soliai M.M."/>
            <person name="Meyer S.E."/>
            <person name="Udall J.A."/>
            <person name="Elzinga D.E."/>
            <person name="Hermansen R.A."/>
            <person name="Bodily P.M."/>
            <person name="Hart A.A."/>
            <person name="Coleman C.E."/>
        </authorList>
    </citation>
    <scope>NUCLEOTIDE SEQUENCE [LARGE SCALE GENOMIC DNA]</scope>
    <source>
        <strain evidence="3 4">CCB06</strain>
        <tissue evidence="3">Mycelium</tissue>
    </source>
</reference>
<feature type="region of interest" description="Disordered" evidence="1">
    <location>
        <begin position="179"/>
        <end position="205"/>
    </location>
</feature>
<keyword evidence="4" id="KW-1185">Reference proteome</keyword>